<proteinExistence type="predicted"/>
<evidence type="ECO:0000313" key="2">
    <source>
        <dbReference type="Proteomes" id="UP000608662"/>
    </source>
</evidence>
<dbReference type="Proteomes" id="UP000608662">
    <property type="component" value="Unassembled WGS sequence"/>
</dbReference>
<protein>
    <recommendedName>
        <fullName evidence="3">Small CPxCG-related zinc finger protein</fullName>
    </recommendedName>
</protein>
<reference evidence="1" key="1">
    <citation type="submission" date="2019-12" db="EMBL/GenBank/DDBJ databases">
        <title>Whole-genome sequence of Halomicrobium mukohataei pws1.</title>
        <authorList>
            <person name="Verma D.K."/>
            <person name="Gopal K."/>
            <person name="Prasad E.S."/>
        </authorList>
    </citation>
    <scope>NUCLEOTIDE SEQUENCE</scope>
    <source>
        <strain evidence="1">Pws1</strain>
    </source>
</reference>
<comment type="caution">
    <text evidence="1">The sequence shown here is derived from an EMBL/GenBank/DDBJ whole genome shotgun (WGS) entry which is preliminary data.</text>
</comment>
<dbReference type="RefSeq" id="WP_153553128.1">
    <property type="nucleotide sequence ID" value="NZ_WOYG01000001.1"/>
</dbReference>
<organism evidence="1 2">
    <name type="scientific">Halomicrobium mukohataei</name>
    <dbReference type="NCBI Taxonomy" id="57705"/>
    <lineage>
        <taxon>Archaea</taxon>
        <taxon>Methanobacteriati</taxon>
        <taxon>Methanobacteriota</taxon>
        <taxon>Stenosarchaea group</taxon>
        <taxon>Halobacteria</taxon>
        <taxon>Halobacteriales</taxon>
        <taxon>Haloarculaceae</taxon>
        <taxon>Halomicrobium</taxon>
    </lineage>
</organism>
<name>A0A847UFH2_9EURY</name>
<evidence type="ECO:0000313" key="1">
    <source>
        <dbReference type="EMBL" id="NLV10290.1"/>
    </source>
</evidence>
<dbReference type="OrthoDB" id="103460at2157"/>
<dbReference type="AlphaFoldDB" id="A0A847UFH2"/>
<sequence length="68" mass="7557">MDRRCPDCGVTMEPVELRTGEGFKLQINTDERREGLLGSLGMTENHSVEGRLCPECGLVRTYADLDDA</sequence>
<accession>A0A847UFH2</accession>
<evidence type="ECO:0008006" key="3">
    <source>
        <dbReference type="Google" id="ProtNLM"/>
    </source>
</evidence>
<dbReference type="EMBL" id="WOYG01000001">
    <property type="protein sequence ID" value="NLV10290.1"/>
    <property type="molecule type" value="Genomic_DNA"/>
</dbReference>
<dbReference type="GeneID" id="94361879"/>
<gene>
    <name evidence="1" type="ORF">GOC74_10145</name>
</gene>